<dbReference type="RefSeq" id="WP_191838069.1">
    <property type="nucleotide sequence ID" value="NZ_BAAALB010000003.1"/>
</dbReference>
<comment type="caution">
    <text evidence="2">The sequence shown here is derived from an EMBL/GenBank/DDBJ whole genome shotgun (WGS) entry which is preliminary data.</text>
</comment>
<evidence type="ECO:0008006" key="4">
    <source>
        <dbReference type="Google" id="ProtNLM"/>
    </source>
</evidence>
<keyword evidence="1" id="KW-0472">Membrane</keyword>
<dbReference type="AlphaFoldDB" id="A0A8J3K2J5"/>
<evidence type="ECO:0000313" key="3">
    <source>
        <dbReference type="Proteomes" id="UP000619293"/>
    </source>
</evidence>
<feature type="transmembrane region" description="Helical" evidence="1">
    <location>
        <begin position="12"/>
        <end position="30"/>
    </location>
</feature>
<keyword evidence="1" id="KW-1133">Transmembrane helix</keyword>
<dbReference type="EMBL" id="BONG01000036">
    <property type="protein sequence ID" value="GIF91831.1"/>
    <property type="molecule type" value="Genomic_DNA"/>
</dbReference>
<reference evidence="2 3" key="1">
    <citation type="submission" date="2021-01" db="EMBL/GenBank/DDBJ databases">
        <title>Whole genome shotgun sequence of Catellatospora chokoriensis NBRC 107358.</title>
        <authorList>
            <person name="Komaki H."/>
            <person name="Tamura T."/>
        </authorList>
    </citation>
    <scope>NUCLEOTIDE SEQUENCE [LARGE SCALE GENOMIC DNA]</scope>
    <source>
        <strain evidence="2 3">NBRC 107358</strain>
    </source>
</reference>
<name>A0A8J3K2J5_9ACTN</name>
<dbReference type="Proteomes" id="UP000619293">
    <property type="component" value="Unassembled WGS sequence"/>
</dbReference>
<sequence>MQRIVVRPKVQAPILVVLFTMWGLLGLTYFTSGDVVAERNWFGLGLGVFAIMSGVLGVWRALRMGVVIDATGVRVRNFDSRDVVTPWHAVQAVDCEQVDSRAGLPLYAPVLHLAGGLVPITALGSYSRDGAEHKTERLRAFLPA</sequence>
<gene>
    <name evidence="2" type="ORF">Cch02nite_52750</name>
</gene>
<accession>A0A8J3K2J5</accession>
<organism evidence="2 3">
    <name type="scientific">Catellatospora chokoriensis</name>
    <dbReference type="NCBI Taxonomy" id="310353"/>
    <lineage>
        <taxon>Bacteria</taxon>
        <taxon>Bacillati</taxon>
        <taxon>Actinomycetota</taxon>
        <taxon>Actinomycetes</taxon>
        <taxon>Micromonosporales</taxon>
        <taxon>Micromonosporaceae</taxon>
        <taxon>Catellatospora</taxon>
    </lineage>
</organism>
<keyword evidence="1" id="KW-0812">Transmembrane</keyword>
<evidence type="ECO:0000313" key="2">
    <source>
        <dbReference type="EMBL" id="GIF91831.1"/>
    </source>
</evidence>
<keyword evidence="3" id="KW-1185">Reference proteome</keyword>
<feature type="transmembrane region" description="Helical" evidence="1">
    <location>
        <begin position="42"/>
        <end position="62"/>
    </location>
</feature>
<evidence type="ECO:0000256" key="1">
    <source>
        <dbReference type="SAM" id="Phobius"/>
    </source>
</evidence>
<proteinExistence type="predicted"/>
<protein>
    <recommendedName>
        <fullName evidence="4">PH domain-containing protein</fullName>
    </recommendedName>
</protein>